<protein>
    <recommendedName>
        <fullName evidence="2">Zinc knuckle domain-containing protein</fullName>
    </recommendedName>
</protein>
<feature type="domain" description="Zinc knuckle" evidence="2">
    <location>
        <begin position="96"/>
        <end position="118"/>
    </location>
</feature>
<feature type="compositionally biased region" description="Basic residues" evidence="1">
    <location>
        <begin position="281"/>
        <end position="290"/>
    </location>
</feature>
<feature type="region of interest" description="Disordered" evidence="1">
    <location>
        <begin position="40"/>
        <end position="73"/>
    </location>
</feature>
<organism evidence="3 4">
    <name type="scientific">Heterodera trifolii</name>
    <dbReference type="NCBI Taxonomy" id="157864"/>
    <lineage>
        <taxon>Eukaryota</taxon>
        <taxon>Metazoa</taxon>
        <taxon>Ecdysozoa</taxon>
        <taxon>Nematoda</taxon>
        <taxon>Chromadorea</taxon>
        <taxon>Rhabditida</taxon>
        <taxon>Tylenchina</taxon>
        <taxon>Tylenchomorpha</taxon>
        <taxon>Tylenchoidea</taxon>
        <taxon>Heteroderidae</taxon>
        <taxon>Heteroderinae</taxon>
        <taxon>Heterodera</taxon>
    </lineage>
</organism>
<feature type="compositionally biased region" description="Low complexity" evidence="1">
    <location>
        <begin position="1"/>
        <end position="12"/>
    </location>
</feature>
<feature type="region of interest" description="Disordered" evidence="1">
    <location>
        <begin position="183"/>
        <end position="216"/>
    </location>
</feature>
<feature type="region of interest" description="Disordered" evidence="1">
    <location>
        <begin position="268"/>
        <end position="322"/>
    </location>
</feature>
<feature type="compositionally biased region" description="Basic and acidic residues" evidence="1">
    <location>
        <begin position="185"/>
        <end position="202"/>
    </location>
</feature>
<name>A0ABD2M7R7_9BILA</name>
<feature type="compositionally biased region" description="Low complexity" evidence="1">
    <location>
        <begin position="293"/>
        <end position="307"/>
    </location>
</feature>
<evidence type="ECO:0000259" key="2">
    <source>
        <dbReference type="Pfam" id="PF15288"/>
    </source>
</evidence>
<feature type="region of interest" description="Disordered" evidence="1">
    <location>
        <begin position="110"/>
        <end position="158"/>
    </location>
</feature>
<evidence type="ECO:0000313" key="3">
    <source>
        <dbReference type="EMBL" id="KAL3123575.1"/>
    </source>
</evidence>
<comment type="caution">
    <text evidence="3">The sequence shown here is derived from an EMBL/GenBank/DDBJ whole genome shotgun (WGS) entry which is preliminary data.</text>
</comment>
<feature type="compositionally biased region" description="Low complexity" evidence="1">
    <location>
        <begin position="240"/>
        <end position="256"/>
    </location>
</feature>
<proteinExistence type="predicted"/>
<evidence type="ECO:0000256" key="1">
    <source>
        <dbReference type="SAM" id="MobiDB-lite"/>
    </source>
</evidence>
<dbReference type="Proteomes" id="UP001620626">
    <property type="component" value="Unassembled WGS sequence"/>
</dbReference>
<feature type="region of interest" description="Disordered" evidence="1">
    <location>
        <begin position="1"/>
        <end position="21"/>
    </location>
</feature>
<feature type="compositionally biased region" description="Basic residues" evidence="1">
    <location>
        <begin position="308"/>
        <end position="322"/>
    </location>
</feature>
<keyword evidence="4" id="KW-1185">Reference proteome</keyword>
<dbReference type="Pfam" id="PF15288">
    <property type="entry name" value="zf-CCHC_6"/>
    <property type="match status" value="1"/>
</dbReference>
<sequence length="322" mass="34356">MSSSSSSSSSSSLGSIPGHGQLPLCQRAIRVQKIDLEDAARVVSDGSEGEIDSPGDTENGGRLSDQSFDPKNATVHDFIDAEAREASVKSKKAPTCKTCGTFGHRSGAKTCPFYSKKGEGEASERLSRKDNFLKDQSLSKGNLVQPGTEKERPIIRPPSIKAKPISVLVKVHPAAGKDLGLMRETLMKDQAEEQKGTPREESEGQPGLPKLKVTVESSRLAPVREGTSAAMLVKLLESLQSSVESSAAAHEAMAKSQHQLAASLDQILPPVLTGGNAEALRKRRKQKQKRTPSSSSDTDSSSGTSASSHHRTKKGGKKNRKH</sequence>
<evidence type="ECO:0000313" key="4">
    <source>
        <dbReference type="Proteomes" id="UP001620626"/>
    </source>
</evidence>
<dbReference type="InterPro" id="IPR041670">
    <property type="entry name" value="Znf-CCHC_6"/>
</dbReference>
<feature type="compositionally biased region" description="Basic and acidic residues" evidence="1">
    <location>
        <begin position="116"/>
        <end position="133"/>
    </location>
</feature>
<reference evidence="3 4" key="1">
    <citation type="submission" date="2024-10" db="EMBL/GenBank/DDBJ databases">
        <authorList>
            <person name="Kim D."/>
        </authorList>
    </citation>
    <scope>NUCLEOTIDE SEQUENCE [LARGE SCALE GENOMIC DNA]</scope>
    <source>
        <strain evidence="3">BH-2024</strain>
    </source>
</reference>
<dbReference type="EMBL" id="JBICBT010000098">
    <property type="protein sequence ID" value="KAL3123575.1"/>
    <property type="molecule type" value="Genomic_DNA"/>
</dbReference>
<accession>A0ABD2M7R7</accession>
<feature type="region of interest" description="Disordered" evidence="1">
    <location>
        <begin position="240"/>
        <end position="259"/>
    </location>
</feature>
<gene>
    <name evidence="3" type="ORF">niasHT_001302</name>
</gene>
<dbReference type="AlphaFoldDB" id="A0ABD2M7R7"/>